<protein>
    <submittedName>
        <fullName evidence="1">(wild Malaysian banana) hypothetical protein</fullName>
    </submittedName>
</protein>
<gene>
    <name evidence="1" type="ORF">GSMUA_203040.1</name>
</gene>
<organism evidence="1">
    <name type="scientific">Musa acuminata subsp. malaccensis</name>
    <name type="common">Wild banana</name>
    <name type="synonym">Musa malaccensis</name>
    <dbReference type="NCBI Taxonomy" id="214687"/>
    <lineage>
        <taxon>Eukaryota</taxon>
        <taxon>Viridiplantae</taxon>
        <taxon>Streptophyta</taxon>
        <taxon>Embryophyta</taxon>
        <taxon>Tracheophyta</taxon>
        <taxon>Spermatophyta</taxon>
        <taxon>Magnoliopsida</taxon>
        <taxon>Liliopsida</taxon>
        <taxon>Zingiberales</taxon>
        <taxon>Musaceae</taxon>
        <taxon>Musa</taxon>
    </lineage>
</organism>
<name>A0A8D7AFM3_MUSAM</name>
<dbReference type="EMBL" id="HG996468">
    <property type="protein sequence ID" value="CAG1848718.1"/>
    <property type="molecule type" value="Genomic_DNA"/>
</dbReference>
<proteinExistence type="predicted"/>
<reference evidence="1" key="1">
    <citation type="submission" date="2021-03" db="EMBL/GenBank/DDBJ databases">
        <authorList>
            <consortium name="Genoscope - CEA"/>
            <person name="William W."/>
        </authorList>
    </citation>
    <scope>NUCLEOTIDE SEQUENCE</scope>
    <source>
        <strain evidence="1">Doubled-haploid Pahang</strain>
    </source>
</reference>
<sequence>MLQWWSCGVTRWPRSSTVHNRYAGDEEGKGRIYNFIAKTVIFQGKRWNISWTRVELGRDNMDIPQCDSEGRRLREFYSVTLKKDLQQADTRTKECVPGGLSRSGLMQTHPYMEVSCSLKGTK</sequence>
<accession>A0A8D7AFM3</accession>
<evidence type="ECO:0000313" key="1">
    <source>
        <dbReference type="EMBL" id="CAG1848718.1"/>
    </source>
</evidence>
<dbReference type="AlphaFoldDB" id="A0A8D7AFM3"/>